<dbReference type="EMBL" id="BGPR01032601">
    <property type="protein sequence ID" value="GBO06185.1"/>
    <property type="molecule type" value="Genomic_DNA"/>
</dbReference>
<name>A0A4Y2TZS2_ARAVE</name>
<organism evidence="1 2">
    <name type="scientific">Araneus ventricosus</name>
    <name type="common">Orbweaver spider</name>
    <name type="synonym">Epeira ventricosa</name>
    <dbReference type="NCBI Taxonomy" id="182803"/>
    <lineage>
        <taxon>Eukaryota</taxon>
        <taxon>Metazoa</taxon>
        <taxon>Ecdysozoa</taxon>
        <taxon>Arthropoda</taxon>
        <taxon>Chelicerata</taxon>
        <taxon>Arachnida</taxon>
        <taxon>Araneae</taxon>
        <taxon>Araneomorphae</taxon>
        <taxon>Entelegynae</taxon>
        <taxon>Araneoidea</taxon>
        <taxon>Araneidae</taxon>
        <taxon>Araneus</taxon>
    </lineage>
</organism>
<comment type="caution">
    <text evidence="1">The sequence shown here is derived from an EMBL/GenBank/DDBJ whole genome shotgun (WGS) entry which is preliminary data.</text>
</comment>
<protein>
    <submittedName>
        <fullName evidence="1">Uncharacterized protein</fullName>
    </submittedName>
</protein>
<sequence>MFKDSLIAKQFSCGATKTAYVCCFRLAPYFKANFIKCLDNVEQYTVLFDETLNKATELKQMDILVRFWHNDQVAFRYLTSAFIGHAKADDILSAFYQCVEKLTFSKILQISMGGPSVSWTFFENLQADLKKEYSHEALSIGSCGLHILHNSFKYGESSTGWNITEILTSLC</sequence>
<evidence type="ECO:0000313" key="1">
    <source>
        <dbReference type="EMBL" id="GBO06185.1"/>
    </source>
</evidence>
<dbReference type="PANTHER" id="PTHR37162:SF11">
    <property type="match status" value="1"/>
</dbReference>
<dbReference type="AlphaFoldDB" id="A0A4Y2TZS2"/>
<reference evidence="1 2" key="1">
    <citation type="journal article" date="2019" name="Sci. Rep.">
        <title>Orb-weaving spider Araneus ventricosus genome elucidates the spidroin gene catalogue.</title>
        <authorList>
            <person name="Kono N."/>
            <person name="Nakamura H."/>
            <person name="Ohtoshi R."/>
            <person name="Moran D.A.P."/>
            <person name="Shinohara A."/>
            <person name="Yoshida Y."/>
            <person name="Fujiwara M."/>
            <person name="Mori M."/>
            <person name="Tomita M."/>
            <person name="Arakawa K."/>
        </authorList>
    </citation>
    <scope>NUCLEOTIDE SEQUENCE [LARGE SCALE GENOMIC DNA]</scope>
</reference>
<evidence type="ECO:0000313" key="2">
    <source>
        <dbReference type="Proteomes" id="UP000499080"/>
    </source>
</evidence>
<dbReference type="OrthoDB" id="6513413at2759"/>
<proteinExistence type="predicted"/>
<dbReference type="PANTHER" id="PTHR37162">
    <property type="entry name" value="HAT FAMILY DIMERISATION DOMAINCONTAINING PROTEIN-RELATED"/>
    <property type="match status" value="1"/>
</dbReference>
<accession>A0A4Y2TZS2</accession>
<keyword evidence="2" id="KW-1185">Reference proteome</keyword>
<gene>
    <name evidence="1" type="ORF">AVEN_33754_1</name>
</gene>
<dbReference type="Proteomes" id="UP000499080">
    <property type="component" value="Unassembled WGS sequence"/>
</dbReference>